<dbReference type="AlphaFoldDB" id="A0A066UK70"/>
<keyword evidence="5 6" id="KW-0472">Membrane</keyword>
<comment type="subcellular location">
    <subcellularLocation>
        <location evidence="1">Cell membrane</location>
        <topology evidence="1">Multi-pass membrane protein</topology>
    </subcellularLocation>
</comment>
<keyword evidence="3 6" id="KW-0812">Transmembrane</keyword>
<proteinExistence type="predicted"/>
<keyword evidence="2" id="KW-1003">Cell membrane</keyword>
<dbReference type="InterPro" id="IPR051791">
    <property type="entry name" value="Pra-immunoreactive"/>
</dbReference>
<gene>
    <name evidence="8" type="ORF">MBO_08297</name>
</gene>
<comment type="caution">
    <text evidence="8">The sequence shown here is derived from an EMBL/GenBank/DDBJ whole genome shotgun (WGS) entry which is preliminary data.</text>
</comment>
<feature type="transmembrane region" description="Helical" evidence="6">
    <location>
        <begin position="25"/>
        <end position="48"/>
    </location>
</feature>
<evidence type="ECO:0000259" key="7">
    <source>
        <dbReference type="Pfam" id="PF06271"/>
    </source>
</evidence>
<dbReference type="Pfam" id="PF06271">
    <property type="entry name" value="RDD"/>
    <property type="match status" value="1"/>
</dbReference>
<evidence type="ECO:0000313" key="8">
    <source>
        <dbReference type="EMBL" id="KDN24564.1"/>
    </source>
</evidence>
<organism evidence="8 9">
    <name type="scientific">Moraxella bovoculi 237</name>
    <dbReference type="NCBI Taxonomy" id="743974"/>
    <lineage>
        <taxon>Bacteria</taxon>
        <taxon>Pseudomonadati</taxon>
        <taxon>Pseudomonadota</taxon>
        <taxon>Gammaproteobacteria</taxon>
        <taxon>Moraxellales</taxon>
        <taxon>Moraxellaceae</taxon>
        <taxon>Moraxella</taxon>
    </lineage>
</organism>
<dbReference type="PANTHER" id="PTHR36115:SF4">
    <property type="entry name" value="MEMBRANE PROTEIN"/>
    <property type="match status" value="1"/>
</dbReference>
<feature type="transmembrane region" description="Helical" evidence="6">
    <location>
        <begin position="60"/>
        <end position="84"/>
    </location>
</feature>
<dbReference type="OrthoDB" id="9793824at2"/>
<sequence length="157" mass="17708">MTQSLTQHPAHNDTVYAYAGFWVRFFAQIIDGILFLLITLPVLYLIYGEAYFTTEPAMGLLFYGTADVLVSLVFPLVACLWFWMQKGATPGKMLLGLKVLDAKTGNLLTLGQALLRYVGYILSSLIFCLGYIWVGFDKKKQGWHDKMAKTVVVREAR</sequence>
<evidence type="ECO:0000256" key="4">
    <source>
        <dbReference type="ARBA" id="ARBA00022989"/>
    </source>
</evidence>
<evidence type="ECO:0000256" key="3">
    <source>
        <dbReference type="ARBA" id="ARBA00022692"/>
    </source>
</evidence>
<dbReference type="PANTHER" id="PTHR36115">
    <property type="entry name" value="PROLINE-RICH ANTIGEN HOMOLOG-RELATED"/>
    <property type="match status" value="1"/>
</dbReference>
<evidence type="ECO:0000256" key="2">
    <source>
        <dbReference type="ARBA" id="ARBA00022475"/>
    </source>
</evidence>
<feature type="domain" description="RDD" evidence="7">
    <location>
        <begin position="18"/>
        <end position="149"/>
    </location>
</feature>
<keyword evidence="4 6" id="KW-1133">Transmembrane helix</keyword>
<evidence type="ECO:0000313" key="9">
    <source>
        <dbReference type="Proteomes" id="UP000035860"/>
    </source>
</evidence>
<evidence type="ECO:0000256" key="6">
    <source>
        <dbReference type="SAM" id="Phobius"/>
    </source>
</evidence>
<dbReference type="eggNOG" id="COG1714">
    <property type="taxonomic scope" value="Bacteria"/>
</dbReference>
<name>A0A066UK70_9GAMM</name>
<protein>
    <submittedName>
        <fullName evidence="8">RDD family protein</fullName>
    </submittedName>
</protein>
<dbReference type="InterPro" id="IPR010432">
    <property type="entry name" value="RDD"/>
</dbReference>
<reference evidence="8 9" key="1">
    <citation type="journal article" date="2014" name="Genome Announc.">
        <title>Draft Genome Sequence of Moraxella bovoculi Strain 237T (ATCC BAA-1259T) Isolated from a Calf with Infectious Bovine Keratoconjunctivitis.</title>
        <authorList>
            <person name="Calcutt M.J."/>
            <person name="Foecking M.F."/>
            <person name="Martin N.T."/>
            <person name="Mhlanga-Mutangadura T."/>
            <person name="Reilly T.J."/>
        </authorList>
    </citation>
    <scope>NUCLEOTIDE SEQUENCE [LARGE SCALE GENOMIC DNA]</scope>
    <source>
        <strain evidence="8 9">237</strain>
    </source>
</reference>
<dbReference type="RefSeq" id="WP_036366618.1">
    <property type="nucleotide sequence ID" value="NZ_AOMT01000031.1"/>
</dbReference>
<feature type="transmembrane region" description="Helical" evidence="6">
    <location>
        <begin position="117"/>
        <end position="136"/>
    </location>
</feature>
<accession>A0A066UK70</accession>
<evidence type="ECO:0000256" key="1">
    <source>
        <dbReference type="ARBA" id="ARBA00004651"/>
    </source>
</evidence>
<evidence type="ECO:0000256" key="5">
    <source>
        <dbReference type="ARBA" id="ARBA00023136"/>
    </source>
</evidence>
<dbReference type="EMBL" id="AOMT01000031">
    <property type="protein sequence ID" value="KDN24564.1"/>
    <property type="molecule type" value="Genomic_DNA"/>
</dbReference>
<dbReference type="GO" id="GO:0005886">
    <property type="term" value="C:plasma membrane"/>
    <property type="evidence" value="ECO:0007669"/>
    <property type="project" value="UniProtKB-SubCell"/>
</dbReference>
<dbReference type="Proteomes" id="UP000035860">
    <property type="component" value="Unassembled WGS sequence"/>
</dbReference>
<keyword evidence="9" id="KW-1185">Reference proteome</keyword>